<accession>A0A143PP26</accession>
<keyword evidence="1" id="KW-0812">Transmembrane</keyword>
<feature type="transmembrane region" description="Helical" evidence="1">
    <location>
        <begin position="156"/>
        <end position="177"/>
    </location>
</feature>
<gene>
    <name evidence="2" type="ORF">LuPra_03127</name>
</gene>
<dbReference type="KEGG" id="abac:LuPra_03127"/>
<dbReference type="AlphaFoldDB" id="A0A143PP26"/>
<evidence type="ECO:0000256" key="1">
    <source>
        <dbReference type="SAM" id="Phobius"/>
    </source>
</evidence>
<reference evidence="3" key="2">
    <citation type="submission" date="2016-04" db="EMBL/GenBank/DDBJ databases">
        <title>First Complete Genome Sequence of a Subdivision 6 Acidobacterium.</title>
        <authorList>
            <person name="Huang S."/>
            <person name="Vieira S."/>
            <person name="Bunk B."/>
            <person name="Riedel T."/>
            <person name="Sproeer C."/>
            <person name="Overmann J."/>
        </authorList>
    </citation>
    <scope>NUCLEOTIDE SEQUENCE [LARGE SCALE GENOMIC DNA]</scope>
    <source>
        <strain evidence="3">DSM 100886 HEG_-6_39</strain>
    </source>
</reference>
<evidence type="ECO:0000313" key="3">
    <source>
        <dbReference type="Proteomes" id="UP000076079"/>
    </source>
</evidence>
<keyword evidence="3" id="KW-1185">Reference proteome</keyword>
<keyword evidence="1" id="KW-0472">Membrane</keyword>
<dbReference type="Proteomes" id="UP000076079">
    <property type="component" value="Chromosome"/>
</dbReference>
<proteinExistence type="predicted"/>
<feature type="transmembrane region" description="Helical" evidence="1">
    <location>
        <begin position="121"/>
        <end position="144"/>
    </location>
</feature>
<evidence type="ECO:0000313" key="2">
    <source>
        <dbReference type="EMBL" id="AMY09900.1"/>
    </source>
</evidence>
<protein>
    <submittedName>
        <fullName evidence="2">Uncharacterized protein</fullName>
    </submittedName>
</protein>
<organism evidence="2 3">
    <name type="scientific">Luteitalea pratensis</name>
    <dbReference type="NCBI Taxonomy" id="1855912"/>
    <lineage>
        <taxon>Bacteria</taxon>
        <taxon>Pseudomonadati</taxon>
        <taxon>Acidobacteriota</taxon>
        <taxon>Vicinamibacteria</taxon>
        <taxon>Vicinamibacterales</taxon>
        <taxon>Vicinamibacteraceae</taxon>
        <taxon>Luteitalea</taxon>
    </lineage>
</organism>
<name>A0A143PP26_LUTPR</name>
<keyword evidence="1" id="KW-1133">Transmembrane helix</keyword>
<feature type="transmembrane region" description="Helical" evidence="1">
    <location>
        <begin position="206"/>
        <end position="224"/>
    </location>
</feature>
<dbReference type="EMBL" id="CP015136">
    <property type="protein sequence ID" value="AMY09900.1"/>
    <property type="molecule type" value="Genomic_DNA"/>
</dbReference>
<reference evidence="2 3" key="1">
    <citation type="journal article" date="2016" name="Genome Announc.">
        <title>First Complete Genome Sequence of a Subdivision 6 Acidobacterium Strain.</title>
        <authorList>
            <person name="Huang S."/>
            <person name="Vieira S."/>
            <person name="Bunk B."/>
            <person name="Riedel T."/>
            <person name="Sproer C."/>
            <person name="Overmann J."/>
        </authorList>
    </citation>
    <scope>NUCLEOTIDE SEQUENCE [LARGE SCALE GENOMIC DNA]</scope>
    <source>
        <strain evidence="3">DSM 100886 HEG_-6_39</strain>
    </source>
</reference>
<sequence length="238" mass="26304">MGRTGRAIGAVALMLLIAMILSKRLPAPAANGQARRCEIPAEPPRPWHLDRFADRAHLRAEAATAESWAIAYADVSPLRQQGAGPHAEVRDQCMSLLFERISQRHAIAVGTVREYAQHRDIIFDTAVLLVFGFAYVAIAYQLVGVITRRFSRDERFALLVAVIIMSVMAVCGAVFVGDSWSIGAEVLRVGNGHLSYRTERLPWRQYRSAIMATALGIFWLAAVVRVKVLPWPGSPEVM</sequence>